<dbReference type="OrthoDB" id="26242at2759"/>
<evidence type="ECO:0000256" key="1">
    <source>
        <dbReference type="ARBA" id="ARBA00010578"/>
    </source>
</evidence>
<reference evidence="7 8" key="1">
    <citation type="submission" date="2016-05" db="EMBL/GenBank/DDBJ databases">
        <title>A degradative enzymes factory behind the ericoid mycorrhizal symbiosis.</title>
        <authorList>
            <consortium name="DOE Joint Genome Institute"/>
            <person name="Martino E."/>
            <person name="Morin E."/>
            <person name="Grelet G."/>
            <person name="Kuo A."/>
            <person name="Kohler A."/>
            <person name="Daghino S."/>
            <person name="Barry K."/>
            <person name="Choi C."/>
            <person name="Cichocki N."/>
            <person name="Clum A."/>
            <person name="Copeland A."/>
            <person name="Hainaut M."/>
            <person name="Haridas S."/>
            <person name="Labutti K."/>
            <person name="Lindquist E."/>
            <person name="Lipzen A."/>
            <person name="Khouja H.-R."/>
            <person name="Murat C."/>
            <person name="Ohm R."/>
            <person name="Olson A."/>
            <person name="Spatafora J."/>
            <person name="Veneault-Fourrey C."/>
            <person name="Henrissat B."/>
            <person name="Grigoriev I."/>
            <person name="Martin F."/>
            <person name="Perotto S."/>
        </authorList>
    </citation>
    <scope>NUCLEOTIDE SEQUENCE [LARGE SCALE GENOMIC DNA]</scope>
    <source>
        <strain evidence="7 8">UAMH 7357</strain>
    </source>
</reference>
<protein>
    <recommendedName>
        <fullName evidence="4">Exocyst complex component SEC5</fullName>
    </recommendedName>
</protein>
<dbReference type="EMBL" id="KZ613486">
    <property type="protein sequence ID" value="PMD20054.1"/>
    <property type="molecule type" value="Genomic_DNA"/>
</dbReference>
<proteinExistence type="inferred from homology"/>
<dbReference type="GO" id="GO:0006893">
    <property type="term" value="P:Golgi to plasma membrane transport"/>
    <property type="evidence" value="ECO:0007669"/>
    <property type="project" value="UniProtKB-UniRule"/>
</dbReference>
<keyword evidence="3 4" id="KW-0268">Exocytosis</keyword>
<keyword evidence="2 4" id="KW-0813">Transport</keyword>
<keyword evidence="4" id="KW-0653">Protein transport</keyword>
<dbReference type="STRING" id="1745343.A0A2J6Q1G7"/>
<evidence type="ECO:0000313" key="8">
    <source>
        <dbReference type="Proteomes" id="UP000235672"/>
    </source>
</evidence>
<feature type="region of interest" description="Disordered" evidence="5">
    <location>
        <begin position="558"/>
        <end position="597"/>
    </location>
</feature>
<name>A0A2J6Q1G7_9HELO</name>
<evidence type="ECO:0000256" key="5">
    <source>
        <dbReference type="SAM" id="MobiDB-lite"/>
    </source>
</evidence>
<evidence type="ECO:0000256" key="2">
    <source>
        <dbReference type="ARBA" id="ARBA00022448"/>
    </source>
</evidence>
<dbReference type="PANTHER" id="PTHR13043:SF1">
    <property type="entry name" value="EXOCYST COMPLEX COMPONENT 2"/>
    <property type="match status" value="1"/>
</dbReference>
<dbReference type="InterPro" id="IPR029175">
    <property type="entry name" value="EXOC2/Sec5"/>
</dbReference>
<feature type="compositionally biased region" description="Low complexity" evidence="5">
    <location>
        <begin position="1034"/>
        <end position="1047"/>
    </location>
</feature>
<gene>
    <name evidence="7" type="ORF">NA56DRAFT_627820</name>
</gene>
<feature type="compositionally biased region" description="Basic and acidic residues" evidence="5">
    <location>
        <begin position="1019"/>
        <end position="1032"/>
    </location>
</feature>
<dbReference type="AlphaFoldDB" id="A0A2J6Q1G7"/>
<feature type="region of interest" description="Disordered" evidence="5">
    <location>
        <begin position="1016"/>
        <end position="1047"/>
    </location>
</feature>
<dbReference type="Proteomes" id="UP000235672">
    <property type="component" value="Unassembled WGS sequence"/>
</dbReference>
<feature type="compositionally biased region" description="Polar residues" evidence="5">
    <location>
        <begin position="202"/>
        <end position="215"/>
    </location>
</feature>
<evidence type="ECO:0000256" key="4">
    <source>
        <dbReference type="RuleBase" id="RU365069"/>
    </source>
</evidence>
<feature type="region of interest" description="Disordered" evidence="5">
    <location>
        <begin position="26"/>
        <end position="87"/>
    </location>
</feature>
<dbReference type="GO" id="GO:0006887">
    <property type="term" value="P:exocytosis"/>
    <property type="evidence" value="ECO:0007669"/>
    <property type="project" value="UniProtKB-KW"/>
</dbReference>
<comment type="similarity">
    <text evidence="1 4">Belongs to the SEC5 family.</text>
</comment>
<accession>A0A2J6Q1G7</accession>
<dbReference type="Pfam" id="PF15469">
    <property type="entry name" value="Sec5"/>
    <property type="match status" value="1"/>
</dbReference>
<keyword evidence="8" id="KW-1185">Reference proteome</keyword>
<feature type="domain" description="Exocyst complex component EXOC2/Sec5 N-terminal" evidence="6">
    <location>
        <begin position="85"/>
        <end position="1013"/>
    </location>
</feature>
<feature type="region of interest" description="Disordered" evidence="5">
    <location>
        <begin position="181"/>
        <end position="226"/>
    </location>
</feature>
<sequence length="1047" mass="117258">MADYERTVLDYYQLTTAYPVEWPAEKDMSDASDEEEKKPNRNGVVRRSKSRYSALERAASDRKSILPGSQRTGDGVENLVQRDEPDPLGSADSVVRILRQLNLNVEDTRLRNRFLLSSTTFSPALFLSQVHSNASTQSLLEGLDTLSRSIDQKSASLKVLVESNFERFVRAKATIDNVYTEMKYRGEPPPNQRRPHSRHASRNSFRTSGLNQASMAISPDSKKKNALTKESEYGVMGIKKPLLEVSAKAEEVWGPALGGREKEDSLKVMTGTVEKYKELYEVNAAITDSIKRKDYESIVEEYTKAKRFADDAKRLTDSLRSSTPTDSQIFQILLAARVWRDVEIQIEDFKRDVWRRLVATQVGSSKIEGAVGGQDQHMELIGILLELGVTDNPIWVWLLSRFDHLKSKIQTTSDRSKIELEILRRRLANGERPTTQIIASHLRSLGRQTAEDKPTSVDSSEIVELWEKMHSYLSNMLSSQGILGEVVEFWQTVQSFIDGRAQKNLPVGMNGHSRNHHRLSDQGTLDLQKGTVELIDMIRESVFEFFADPPIEDISSLFSPLPPTPRTPGASQLTPSALRDPRFNFDPNNLPPPSPKRGESWEKFAFWPPWSNSLSGVHYLAKLLVLVGTGASEMAAVSAVNKGDVDAIERLKTLVSGARERCVSAICAAWNRDAENIKVLEDWRRSPEKRDLTRIPAYFGSFESAVLTGMQKILYISEAVVKPGFADVVSPPPAKLLQMVRSQFVTTIYKSLSGMVENAEKTVKKAEDDWTTDNDGLASPVAMVIATSIGAGTVNASDRNVRMLVTLSNLQVLRIETVPNLTTQFENAFSVKLTDESKTIRDVLGQIDARLFQSYTRPAVENIRTIIRAGITSPTWPPPPGTKPHEVRPYVYEALLSLVLVHTQVSTTASSLTTQVLSYLLEQTSRELLEAFKLRQRYTLSELMQATLDVEFVAQTLNQYTTDRAGEMQSQIYQELDKGTDNDARTKLQTELPEMRAVLKRLREGSRSEFACFKKMRSSRAERGERGERGDKPSAVSSAVSGVANQI</sequence>
<dbReference type="GO" id="GO:0015031">
    <property type="term" value="P:protein transport"/>
    <property type="evidence" value="ECO:0007669"/>
    <property type="project" value="UniProtKB-KW"/>
</dbReference>
<dbReference type="PANTHER" id="PTHR13043">
    <property type="entry name" value="EXOCYST COMPLEX COMPONENT SEC5"/>
    <property type="match status" value="1"/>
</dbReference>
<evidence type="ECO:0000256" key="3">
    <source>
        <dbReference type="ARBA" id="ARBA00022483"/>
    </source>
</evidence>
<evidence type="ECO:0000313" key="7">
    <source>
        <dbReference type="EMBL" id="PMD20054.1"/>
    </source>
</evidence>
<comment type="function">
    <text evidence="4">Component of the exocyst complex involved in the docking of exocytic vesicles with fusion sites on the plasma membrane.</text>
</comment>
<comment type="subunit">
    <text evidence="4">Component of the exocyst complex.</text>
</comment>
<organism evidence="7 8">
    <name type="scientific">Hyaloscypha hepaticicola</name>
    <dbReference type="NCBI Taxonomy" id="2082293"/>
    <lineage>
        <taxon>Eukaryota</taxon>
        <taxon>Fungi</taxon>
        <taxon>Dikarya</taxon>
        <taxon>Ascomycota</taxon>
        <taxon>Pezizomycotina</taxon>
        <taxon>Leotiomycetes</taxon>
        <taxon>Helotiales</taxon>
        <taxon>Hyaloscyphaceae</taxon>
        <taxon>Hyaloscypha</taxon>
    </lineage>
</organism>
<dbReference type="GO" id="GO:0000145">
    <property type="term" value="C:exocyst"/>
    <property type="evidence" value="ECO:0007669"/>
    <property type="project" value="UniProtKB-UniRule"/>
</dbReference>
<evidence type="ECO:0000259" key="6">
    <source>
        <dbReference type="Pfam" id="PF15469"/>
    </source>
</evidence>
<dbReference type="InterPro" id="IPR039481">
    <property type="entry name" value="EXOC2/Sec5_N_dom"/>
</dbReference>
<feature type="compositionally biased region" description="Basic and acidic residues" evidence="5">
    <location>
        <begin position="26"/>
        <end position="39"/>
    </location>
</feature>